<name>A0A6C7EBA3_ILUCY</name>
<proteinExistence type="predicted"/>
<evidence type="ECO:0000313" key="2">
    <source>
        <dbReference type="Proteomes" id="UP000011863"/>
    </source>
</evidence>
<dbReference type="RefSeq" id="WP_015440543.1">
    <property type="nucleotide sequence ID" value="NC_020520.1"/>
</dbReference>
<accession>A0A6C7EBA3</accession>
<sequence length="77" mass="8050">MDVRIGVTQAPREISIELGDDADRADLKARIEAALSGASDVLAITDKRGNESFVPSAKIAYVELGSQEGGRSIGFGS</sequence>
<dbReference type="Pfam" id="PF11305">
    <property type="entry name" value="DUF3107"/>
    <property type="match status" value="1"/>
</dbReference>
<dbReference type="Proteomes" id="UP000011863">
    <property type="component" value="Chromosome"/>
</dbReference>
<dbReference type="InterPro" id="IPR021456">
    <property type="entry name" value="DUF3107"/>
</dbReference>
<dbReference type="KEGG" id="aym:YM304_09820"/>
<organism evidence="1 2">
    <name type="scientific">Ilumatobacter coccineus (strain NBRC 103263 / KCTC 29153 / YM16-304)</name>
    <dbReference type="NCBI Taxonomy" id="1313172"/>
    <lineage>
        <taxon>Bacteria</taxon>
        <taxon>Bacillati</taxon>
        <taxon>Actinomycetota</taxon>
        <taxon>Acidimicrobiia</taxon>
        <taxon>Acidimicrobiales</taxon>
        <taxon>Ilumatobacteraceae</taxon>
        <taxon>Ilumatobacter</taxon>
    </lineage>
</organism>
<dbReference type="AlphaFoldDB" id="A0A6C7EBA3"/>
<dbReference type="EMBL" id="AP012057">
    <property type="protein sequence ID" value="BAN01296.1"/>
    <property type="molecule type" value="Genomic_DNA"/>
</dbReference>
<reference evidence="1 2" key="1">
    <citation type="journal article" date="2013" name="Int. J. Syst. Evol. Microbiol.">
        <title>Ilumatobacter nonamiense sp. nov. and Ilumatobacter coccineum sp. nov., isolated from seashore sand.</title>
        <authorList>
            <person name="Matsumoto A."/>
            <person name="Kasai H."/>
            <person name="Matsuo Y."/>
            <person name="Shizuri Y."/>
            <person name="Ichikawa N."/>
            <person name="Fujita N."/>
            <person name="Omura S."/>
            <person name="Takahashi Y."/>
        </authorList>
    </citation>
    <scope>NUCLEOTIDE SEQUENCE [LARGE SCALE GENOMIC DNA]</scope>
    <source>
        <strain evidence="2">NBRC 103263 / KCTC 29153 / YM16-304</strain>
    </source>
</reference>
<evidence type="ECO:0008006" key="3">
    <source>
        <dbReference type="Google" id="ProtNLM"/>
    </source>
</evidence>
<protein>
    <recommendedName>
        <fullName evidence="3">ATP-binding protein</fullName>
    </recommendedName>
</protein>
<keyword evidence="2" id="KW-1185">Reference proteome</keyword>
<evidence type="ECO:0000313" key="1">
    <source>
        <dbReference type="EMBL" id="BAN01296.1"/>
    </source>
</evidence>
<gene>
    <name evidence="1" type="ORF">YM304_09820</name>
</gene>